<sequence>MASDTETAPPTPPGEDHPPQDVAPGPQGAEAPLITGEGAYSEEYTTLCTGYPESDSIRHACIAIFGPQSSGKSTLLNDLFGTSFRMLDGNNGQRQMTRGITAGIIPSIESSPALLLFDCEGSESGERHREGNQNIEHYIGSFAAVTADILIINILMTDVGRSVGSCSNLLESIFKVYFRLRNGQNGAYHKLKIFIAVRRYNGEGEESMRDDLSNSVREIYKSSVLSEFSEFCERFDDFIDLKFWFIREKFREDSDGNRRESRLYKEQLRKIRTQLSELAAEAIRQPVSSGRLPLTLAETPETYKSIWERICNDEDLNIPSIQEALSTKRCIEKAQGCTEQFDADLEGITLNVPNTLHEILELRIDGLGIAQRLIDAGSNAVLSFNGQTEGHLEGPRIEQQRALYQYISPCLRDKANSIVDSVVGTAMRLVDEASQDAKSQVPNLVTNGTLMTLKNLLEETDKMQATHRDGLRLEVPELLHRPAFPFDQFMRNRVSQWPNDTRGTLGLFNSICRGLLVWSVKVAAPFGVLCDIEEHVSRVERRVNDQMDAVAEHFEKILKEQFSEFSQQQLRDSKVDISYAIRVGADVTRELNEIYGTLVRRGNEQLESLCNGLDISRRDIASSLLQQYSTIVGEDIRASILQKFRSNADGSIFVHLWRCMEDKIKSANFPTRGQIDAEYNRVKDGLETYVRSFGTIVLSDHVSQRQVTIDLHNDIRTEIVLEKINHIWILGYNLMVLRFELMKRNTSEIIKRLNASSDKKREDATNNKLKIKDLDVEIAQLRDEAWSDTRRARKEEKEATKKRKWAWLTAPLIVTAIYFANSASDCADRAAAARDCVQRANEKIVKLHEDHKELYSANDALNRESDELRNSAGDLESIVTELTNLFEDVLTKADELARDAMDMGVEKLALESDAERQQLRKKLKEFIARFEAIRDRVAPPPHPPV</sequence>
<dbReference type="OrthoDB" id="1597724at2759"/>
<dbReference type="EMBL" id="VDLU01000001">
    <property type="protein sequence ID" value="TNJ30052.1"/>
    <property type="molecule type" value="Genomic_DNA"/>
</dbReference>
<keyword evidence="3" id="KW-0256">Endoplasmic reticulum</keyword>
<evidence type="ECO:0000259" key="9">
    <source>
        <dbReference type="PROSITE" id="PS51715"/>
    </source>
</evidence>
<evidence type="ECO:0000256" key="5">
    <source>
        <dbReference type="ARBA" id="ARBA00023136"/>
    </source>
</evidence>
<dbReference type="GO" id="GO:0016320">
    <property type="term" value="P:endoplasmic reticulum membrane fusion"/>
    <property type="evidence" value="ECO:0007669"/>
    <property type="project" value="TreeGrafter"/>
</dbReference>
<evidence type="ECO:0000256" key="8">
    <source>
        <dbReference type="SAM" id="MobiDB-lite"/>
    </source>
</evidence>
<gene>
    <name evidence="11" type="ORF">GMRT_11306</name>
    <name evidence="10" type="ORF">GMRT_20857</name>
</gene>
<keyword evidence="2" id="KW-0378">Hydrolase</keyword>
<comment type="similarity">
    <text evidence="6">Belongs to the TRAFAC class dynamin-like GTPase superfamily. GB1/RHD3 GTPase family.</text>
</comment>
<dbReference type="Proteomes" id="UP000315496">
    <property type="component" value="Chromosome 1"/>
</dbReference>
<dbReference type="InterPro" id="IPR030386">
    <property type="entry name" value="G_GB1_RHD3_dom"/>
</dbReference>
<feature type="coiled-coil region" evidence="7">
    <location>
        <begin position="844"/>
        <end position="878"/>
    </location>
</feature>
<dbReference type="PANTHER" id="PTHR45923:SF2">
    <property type="entry name" value="PROTEIN SEY1"/>
    <property type="match status" value="1"/>
</dbReference>
<evidence type="ECO:0000256" key="7">
    <source>
        <dbReference type="SAM" id="Coils"/>
    </source>
</evidence>
<evidence type="ECO:0000256" key="1">
    <source>
        <dbReference type="ARBA" id="ARBA00022741"/>
    </source>
</evidence>
<dbReference type="InterPro" id="IPR008803">
    <property type="entry name" value="RHD3/Sey1"/>
</dbReference>
<comment type="caution">
    <text evidence="11">The sequence shown here is derived from an EMBL/GenBank/DDBJ whole genome shotgun (WGS) entry which is preliminary data.</text>
</comment>
<protein>
    <recommendedName>
        <fullName evidence="9">GB1/RHD3-type G domain-containing protein</fullName>
    </recommendedName>
</protein>
<evidence type="ECO:0000256" key="3">
    <source>
        <dbReference type="ARBA" id="ARBA00022824"/>
    </source>
</evidence>
<dbReference type="SUPFAM" id="SSF52540">
    <property type="entry name" value="P-loop containing nucleoside triphosphate hydrolases"/>
    <property type="match status" value="1"/>
</dbReference>
<evidence type="ECO:0000313" key="10">
    <source>
        <dbReference type="EMBL" id="TNJ30049.1"/>
    </source>
</evidence>
<proteinExistence type="inferred from homology"/>
<keyword evidence="1" id="KW-0547">Nucleotide-binding</keyword>
<keyword evidence="5" id="KW-0472">Membrane</keyword>
<dbReference type="VEuPathDB" id="GiardiaDB:GMRT_20857"/>
<keyword evidence="7" id="KW-0175">Coiled coil</keyword>
<dbReference type="VEuPathDB" id="GiardiaDB:GMRT_11306"/>
<evidence type="ECO:0000256" key="6">
    <source>
        <dbReference type="PROSITE-ProRule" id="PRU01052"/>
    </source>
</evidence>
<keyword evidence="12" id="KW-1185">Reference proteome</keyword>
<name>A0A4Z1SW38_GIAMU</name>
<evidence type="ECO:0000256" key="2">
    <source>
        <dbReference type="ARBA" id="ARBA00022801"/>
    </source>
</evidence>
<feature type="coiled-coil region" evidence="7">
    <location>
        <begin position="905"/>
        <end position="936"/>
    </location>
</feature>
<organism evidence="11 12">
    <name type="scientific">Giardia muris</name>
    <dbReference type="NCBI Taxonomy" id="5742"/>
    <lineage>
        <taxon>Eukaryota</taxon>
        <taxon>Metamonada</taxon>
        <taxon>Diplomonadida</taxon>
        <taxon>Hexamitidae</taxon>
        <taxon>Giardiinae</taxon>
        <taxon>Giardia</taxon>
    </lineage>
</organism>
<dbReference type="GO" id="GO:0003924">
    <property type="term" value="F:GTPase activity"/>
    <property type="evidence" value="ECO:0007669"/>
    <property type="project" value="TreeGrafter"/>
</dbReference>
<dbReference type="Gene3D" id="3.40.50.300">
    <property type="entry name" value="P-loop containing nucleotide triphosphate hydrolases"/>
    <property type="match status" value="1"/>
</dbReference>
<dbReference type="InterPro" id="IPR027417">
    <property type="entry name" value="P-loop_NTPase"/>
</dbReference>
<feature type="domain" description="GB1/RHD3-type G" evidence="9">
    <location>
        <begin position="56"/>
        <end position="161"/>
    </location>
</feature>
<reference evidence="11 12" key="1">
    <citation type="submission" date="2019-05" db="EMBL/GenBank/DDBJ databases">
        <title>The compact genome of Giardia muris reveals important steps in the evolution of intestinal protozoan parasites.</title>
        <authorList>
            <person name="Xu F."/>
            <person name="Jimenez-Gonzalez A."/>
            <person name="Einarsson E."/>
            <person name="Astvaldsson A."/>
            <person name="Peirasmaki D."/>
            <person name="Eckmann L."/>
            <person name="Andersson J.O."/>
            <person name="Svard S.G."/>
            <person name="Jerlstrom-Hultqvist J."/>
        </authorList>
    </citation>
    <scope>NUCLEOTIDE SEQUENCE [LARGE SCALE GENOMIC DNA]</scope>
    <source>
        <strain evidence="11 12">Roberts-Thomson</strain>
    </source>
</reference>
<dbReference type="Pfam" id="PF05879">
    <property type="entry name" value="RHD3_GTPase"/>
    <property type="match status" value="1"/>
</dbReference>
<keyword evidence="4" id="KW-0342">GTP-binding</keyword>
<dbReference type="PROSITE" id="PS51715">
    <property type="entry name" value="G_GB1_RHD3"/>
    <property type="match status" value="1"/>
</dbReference>
<dbReference type="AlphaFoldDB" id="A0A4Z1SW38"/>
<dbReference type="GO" id="GO:0005525">
    <property type="term" value="F:GTP binding"/>
    <property type="evidence" value="ECO:0007669"/>
    <property type="project" value="UniProtKB-KW"/>
</dbReference>
<evidence type="ECO:0000313" key="11">
    <source>
        <dbReference type="EMBL" id="TNJ30052.1"/>
    </source>
</evidence>
<accession>A0A4Z1SW38</accession>
<evidence type="ECO:0000256" key="4">
    <source>
        <dbReference type="ARBA" id="ARBA00023134"/>
    </source>
</evidence>
<dbReference type="GO" id="GO:0005783">
    <property type="term" value="C:endoplasmic reticulum"/>
    <property type="evidence" value="ECO:0007669"/>
    <property type="project" value="TreeGrafter"/>
</dbReference>
<dbReference type="PANTHER" id="PTHR45923">
    <property type="entry name" value="PROTEIN SEY1"/>
    <property type="match status" value="1"/>
</dbReference>
<evidence type="ECO:0000313" key="12">
    <source>
        <dbReference type="Proteomes" id="UP000315496"/>
    </source>
</evidence>
<dbReference type="EMBL" id="VDLU01000001">
    <property type="protein sequence ID" value="TNJ30049.1"/>
    <property type="molecule type" value="Genomic_DNA"/>
</dbReference>
<feature type="region of interest" description="Disordered" evidence="8">
    <location>
        <begin position="1"/>
        <end position="33"/>
    </location>
</feature>